<feature type="domain" description="4Fe-4S ferredoxin-type" evidence="12">
    <location>
        <begin position="1"/>
        <end position="29"/>
    </location>
</feature>
<evidence type="ECO:0000256" key="3">
    <source>
        <dbReference type="ARBA" id="ARBA00022630"/>
    </source>
</evidence>
<name>A0ABN2BD77_9MICO</name>
<evidence type="ECO:0000256" key="6">
    <source>
        <dbReference type="ARBA" id="ARBA00022857"/>
    </source>
</evidence>
<dbReference type="SUPFAM" id="SSF54862">
    <property type="entry name" value="4Fe-4S ferredoxins"/>
    <property type="match status" value="1"/>
</dbReference>
<evidence type="ECO:0000256" key="8">
    <source>
        <dbReference type="ARBA" id="ARBA00023004"/>
    </source>
</evidence>
<dbReference type="CDD" id="cd04410">
    <property type="entry name" value="DMSOR_beta-like"/>
    <property type="match status" value="1"/>
</dbReference>
<keyword evidence="5" id="KW-0274">FAD</keyword>
<reference evidence="13 14" key="1">
    <citation type="journal article" date="2019" name="Int. J. Syst. Evol. Microbiol.">
        <title>The Global Catalogue of Microorganisms (GCM) 10K type strain sequencing project: providing services to taxonomists for standard genome sequencing and annotation.</title>
        <authorList>
            <consortium name="The Broad Institute Genomics Platform"/>
            <consortium name="The Broad Institute Genome Sequencing Center for Infectious Disease"/>
            <person name="Wu L."/>
            <person name="Ma J."/>
        </authorList>
    </citation>
    <scope>NUCLEOTIDE SEQUENCE [LARGE SCALE GENOMIC DNA]</scope>
    <source>
        <strain evidence="13 14">JCM 14588</strain>
    </source>
</reference>
<protein>
    <recommendedName>
        <fullName evidence="2">ferredoxin--NADP(+) reductase</fullName>
        <ecNumber evidence="2">1.18.1.2</ecNumber>
    </recommendedName>
</protein>
<accession>A0ABN2BD77</accession>
<gene>
    <name evidence="13" type="ORF">GCM10009762_08420</name>
</gene>
<evidence type="ECO:0000259" key="12">
    <source>
        <dbReference type="PROSITE" id="PS51379"/>
    </source>
</evidence>
<dbReference type="PROSITE" id="PS51379">
    <property type="entry name" value="4FE4S_FER_2"/>
    <property type="match status" value="2"/>
</dbReference>
<dbReference type="InterPro" id="IPR017900">
    <property type="entry name" value="4Fe4S_Fe_S_CS"/>
</dbReference>
<evidence type="ECO:0000256" key="9">
    <source>
        <dbReference type="ARBA" id="ARBA00023014"/>
    </source>
</evidence>
<dbReference type="InterPro" id="IPR055275">
    <property type="entry name" value="Ferredox_Rdtase"/>
</dbReference>
<keyword evidence="14" id="KW-1185">Reference proteome</keyword>
<organism evidence="13 14">
    <name type="scientific">Dermacoccus barathri</name>
    <dbReference type="NCBI Taxonomy" id="322601"/>
    <lineage>
        <taxon>Bacteria</taxon>
        <taxon>Bacillati</taxon>
        <taxon>Actinomycetota</taxon>
        <taxon>Actinomycetes</taxon>
        <taxon>Micrococcales</taxon>
        <taxon>Dermacoccaceae</taxon>
        <taxon>Dermacoccus</taxon>
    </lineage>
</organism>
<evidence type="ECO:0000256" key="7">
    <source>
        <dbReference type="ARBA" id="ARBA00023002"/>
    </source>
</evidence>
<keyword evidence="7" id="KW-0560">Oxidoreductase</keyword>
<evidence type="ECO:0000256" key="2">
    <source>
        <dbReference type="ARBA" id="ARBA00013223"/>
    </source>
</evidence>
<evidence type="ECO:0000313" key="14">
    <source>
        <dbReference type="Proteomes" id="UP001501288"/>
    </source>
</evidence>
<proteinExistence type="predicted"/>
<evidence type="ECO:0000256" key="5">
    <source>
        <dbReference type="ARBA" id="ARBA00022827"/>
    </source>
</evidence>
<comment type="caution">
    <text evidence="13">The sequence shown here is derived from an EMBL/GenBank/DDBJ whole genome shotgun (WGS) entry which is preliminary data.</text>
</comment>
<evidence type="ECO:0000256" key="10">
    <source>
        <dbReference type="ARBA" id="ARBA00047776"/>
    </source>
</evidence>
<evidence type="ECO:0000313" key="13">
    <source>
        <dbReference type="EMBL" id="GAA1537037.1"/>
    </source>
</evidence>
<dbReference type="SUPFAM" id="SSF51971">
    <property type="entry name" value="Nucleotide-binding domain"/>
    <property type="match status" value="1"/>
</dbReference>
<dbReference type="PANTHER" id="PTHR48467">
    <property type="entry name" value="GLUTAMATE SYNTHASE 1 [NADH], CHLOROPLASTIC-LIKE"/>
    <property type="match status" value="1"/>
</dbReference>
<dbReference type="RefSeq" id="WP_346029787.1">
    <property type="nucleotide sequence ID" value="NZ_BAAANV010000025.1"/>
</dbReference>
<comment type="catalytic activity">
    <reaction evidence="10">
        <text>2 reduced [2Fe-2S]-[ferredoxin] + NADP(+) + H(+) = 2 oxidized [2Fe-2S]-[ferredoxin] + NADPH</text>
        <dbReference type="Rhea" id="RHEA:20125"/>
        <dbReference type="Rhea" id="RHEA-COMP:10000"/>
        <dbReference type="Rhea" id="RHEA-COMP:10001"/>
        <dbReference type="ChEBI" id="CHEBI:15378"/>
        <dbReference type="ChEBI" id="CHEBI:33737"/>
        <dbReference type="ChEBI" id="CHEBI:33738"/>
        <dbReference type="ChEBI" id="CHEBI:57783"/>
        <dbReference type="ChEBI" id="CHEBI:58349"/>
        <dbReference type="EC" id="1.18.1.2"/>
    </reaction>
</comment>
<feature type="domain" description="4Fe-4S ferredoxin-type" evidence="12">
    <location>
        <begin position="37"/>
        <end position="66"/>
    </location>
</feature>
<dbReference type="InterPro" id="IPR017896">
    <property type="entry name" value="4Fe4S_Fe-S-bd"/>
</dbReference>
<evidence type="ECO:0000256" key="1">
    <source>
        <dbReference type="ARBA" id="ARBA00001974"/>
    </source>
</evidence>
<keyword evidence="8" id="KW-0408">Iron</keyword>
<dbReference type="Pfam" id="PF07992">
    <property type="entry name" value="Pyr_redox_2"/>
    <property type="match status" value="1"/>
</dbReference>
<dbReference type="EC" id="1.18.1.2" evidence="2"/>
<feature type="region of interest" description="Disordered" evidence="11">
    <location>
        <begin position="85"/>
        <end position="106"/>
    </location>
</feature>
<dbReference type="PANTHER" id="PTHR48467:SF1">
    <property type="entry name" value="GLUTAMATE SYNTHASE 1 [NADH], CHLOROPLASTIC-LIKE"/>
    <property type="match status" value="1"/>
</dbReference>
<keyword evidence="9" id="KW-0411">Iron-sulfur</keyword>
<keyword evidence="4" id="KW-0479">Metal-binding</keyword>
<sequence>MPFAITNSCCTDAACVRVCPVGCIHPAPGEPGSGTSEILHIDPASCIDCGACADACPVGAIFPVDRLGAHDAIYADINAGYYSGPSGSSGSDEARPDPSGAAAPQRRHITDDLDVAVVGTGPAGMYTVNELLARTEARITLIDEHLTPGGLVRSGVAPDHPHTKQIERAFALALRHPRVEFVGGVRLGRDVTLAELGEQFAAVFLATGAGAARRLGIDGEDAPRVTSALDVVRWSGGVPGFDASPLAEANLGRAVVVGTGNVALDLARLLTLSPDELGRTDVADRTLDWLRVHRLDDVVLLGRGDAAHAAYTEAEFRALDRVPGLTVHLVDADEPTPSFEPHTGARITVVFGSRIEQFVDHGGHVGVRVERVAGPAQLDADVVITSLGYDVDAEGATTLGLPHDPATGAYRHEGGRVVTTGAVRDGAGIYVTGWAKRGARGGIGANRLCAAETVQTFVDDVAGGVIVSPKRTRDTLRDALRLKGISTTDARGARAIDRAERSRGEAAHRPRVKFVTTDELARTAARGRRLSVRGRSARG</sequence>
<keyword evidence="3" id="KW-0285">Flavoprotein</keyword>
<comment type="cofactor">
    <cofactor evidence="1">
        <name>FAD</name>
        <dbReference type="ChEBI" id="CHEBI:57692"/>
    </cofactor>
</comment>
<dbReference type="EMBL" id="BAAANV010000025">
    <property type="protein sequence ID" value="GAA1537037.1"/>
    <property type="molecule type" value="Genomic_DNA"/>
</dbReference>
<evidence type="ECO:0000256" key="4">
    <source>
        <dbReference type="ARBA" id="ARBA00022723"/>
    </source>
</evidence>
<dbReference type="Gene3D" id="3.40.50.720">
    <property type="entry name" value="NAD(P)-binding Rossmann-like Domain"/>
    <property type="match status" value="2"/>
</dbReference>
<dbReference type="Pfam" id="PF00037">
    <property type="entry name" value="Fer4"/>
    <property type="match status" value="1"/>
</dbReference>
<dbReference type="InterPro" id="IPR023753">
    <property type="entry name" value="FAD/NAD-binding_dom"/>
</dbReference>
<dbReference type="Gene3D" id="3.30.70.20">
    <property type="match status" value="1"/>
</dbReference>
<keyword evidence="6" id="KW-0521">NADP</keyword>
<dbReference type="Proteomes" id="UP001501288">
    <property type="component" value="Unassembled WGS sequence"/>
</dbReference>
<dbReference type="PROSITE" id="PS00198">
    <property type="entry name" value="4FE4S_FER_1"/>
    <property type="match status" value="1"/>
</dbReference>
<evidence type="ECO:0000256" key="11">
    <source>
        <dbReference type="SAM" id="MobiDB-lite"/>
    </source>
</evidence>
<dbReference type="PRINTS" id="PR00419">
    <property type="entry name" value="ADXRDTASE"/>
</dbReference>